<dbReference type="EMBL" id="GBRH01162429">
    <property type="protein sequence ID" value="JAE35467.1"/>
    <property type="molecule type" value="Transcribed_RNA"/>
</dbReference>
<organism evidence="1">
    <name type="scientific">Arundo donax</name>
    <name type="common">Giant reed</name>
    <name type="synonym">Donax arundinaceus</name>
    <dbReference type="NCBI Taxonomy" id="35708"/>
    <lineage>
        <taxon>Eukaryota</taxon>
        <taxon>Viridiplantae</taxon>
        <taxon>Streptophyta</taxon>
        <taxon>Embryophyta</taxon>
        <taxon>Tracheophyta</taxon>
        <taxon>Spermatophyta</taxon>
        <taxon>Magnoliopsida</taxon>
        <taxon>Liliopsida</taxon>
        <taxon>Poales</taxon>
        <taxon>Poaceae</taxon>
        <taxon>PACMAD clade</taxon>
        <taxon>Arundinoideae</taxon>
        <taxon>Arundineae</taxon>
        <taxon>Arundo</taxon>
    </lineage>
</organism>
<reference evidence="1" key="2">
    <citation type="journal article" date="2015" name="Data Brief">
        <title>Shoot transcriptome of the giant reed, Arundo donax.</title>
        <authorList>
            <person name="Barrero R.A."/>
            <person name="Guerrero F.D."/>
            <person name="Moolhuijzen P."/>
            <person name="Goolsby J.A."/>
            <person name="Tidwell J."/>
            <person name="Bellgard S.E."/>
            <person name="Bellgard M.I."/>
        </authorList>
    </citation>
    <scope>NUCLEOTIDE SEQUENCE</scope>
    <source>
        <tissue evidence="1">Shoot tissue taken approximately 20 cm above the soil surface</tissue>
    </source>
</reference>
<reference evidence="1" key="1">
    <citation type="submission" date="2014-09" db="EMBL/GenBank/DDBJ databases">
        <authorList>
            <person name="Magalhaes I.L.F."/>
            <person name="Oliveira U."/>
            <person name="Santos F.R."/>
            <person name="Vidigal T.H.D.A."/>
            <person name="Brescovit A.D."/>
            <person name="Santos A.J."/>
        </authorList>
    </citation>
    <scope>NUCLEOTIDE SEQUENCE</scope>
    <source>
        <tissue evidence="1">Shoot tissue taken approximately 20 cm above the soil surface</tissue>
    </source>
</reference>
<protein>
    <submittedName>
        <fullName evidence="1">Uncharacterized protein</fullName>
    </submittedName>
</protein>
<evidence type="ECO:0000313" key="1">
    <source>
        <dbReference type="EMBL" id="JAE35467.1"/>
    </source>
</evidence>
<accession>A0A0A9HFD0</accession>
<sequence length="41" mass="4497">MPLDFELVQSSIPVLSSTIRSAVSEVARLLSFVNTLFWGVS</sequence>
<name>A0A0A9HFD0_ARUDO</name>
<proteinExistence type="predicted"/>
<dbReference type="AlphaFoldDB" id="A0A0A9HFD0"/>